<dbReference type="InterPro" id="IPR041588">
    <property type="entry name" value="Integrase_H2C2"/>
</dbReference>
<dbReference type="AlphaFoldDB" id="A0A5S6QP56"/>
<evidence type="ECO:0000256" key="2">
    <source>
        <dbReference type="SAM" id="MobiDB-lite"/>
    </source>
</evidence>
<dbReference type="WBParaSite" id="TMUE_2000009015.1">
    <property type="protein sequence ID" value="TMUE_2000009015.1"/>
    <property type="gene ID" value="WBGene00300490"/>
</dbReference>
<accession>A0A5S6QP56</accession>
<protein>
    <recommendedName>
        <fullName evidence="1">RNA-directed DNA polymerase</fullName>
        <ecNumber evidence="1">2.7.7.49</ecNumber>
    </recommendedName>
</protein>
<dbReference type="Pfam" id="PF17921">
    <property type="entry name" value="Integrase_H2C2"/>
    <property type="match status" value="1"/>
</dbReference>
<dbReference type="STRING" id="70415.A0A5S6QP56"/>
<dbReference type="GO" id="GO:0003964">
    <property type="term" value="F:RNA-directed DNA polymerase activity"/>
    <property type="evidence" value="ECO:0007669"/>
    <property type="project" value="UniProtKB-EC"/>
</dbReference>
<evidence type="ECO:0000313" key="4">
    <source>
        <dbReference type="Proteomes" id="UP000046395"/>
    </source>
</evidence>
<dbReference type="SUPFAM" id="SSF53098">
    <property type="entry name" value="Ribonuclease H-like"/>
    <property type="match status" value="1"/>
</dbReference>
<evidence type="ECO:0000259" key="3">
    <source>
        <dbReference type="PROSITE" id="PS50994"/>
    </source>
</evidence>
<dbReference type="EC" id="2.7.7.49" evidence="1"/>
<name>A0A5S6QP56_TRIMR</name>
<evidence type="ECO:0000313" key="5">
    <source>
        <dbReference type="WBParaSite" id="TMUE_2000009015.1"/>
    </source>
</evidence>
<dbReference type="Proteomes" id="UP000046395">
    <property type="component" value="Unassembled WGS sequence"/>
</dbReference>
<dbReference type="PANTHER" id="PTHR37984">
    <property type="entry name" value="PROTEIN CBG26694"/>
    <property type="match status" value="1"/>
</dbReference>
<feature type="region of interest" description="Disordered" evidence="2">
    <location>
        <begin position="353"/>
        <end position="412"/>
    </location>
</feature>
<dbReference type="InterPro" id="IPR001584">
    <property type="entry name" value="Integrase_cat-core"/>
</dbReference>
<dbReference type="FunFam" id="1.10.340.70:FF:000003">
    <property type="entry name" value="Protein CBG25708"/>
    <property type="match status" value="1"/>
</dbReference>
<dbReference type="Gene3D" id="1.10.340.70">
    <property type="match status" value="1"/>
</dbReference>
<proteinExistence type="predicted"/>
<reference evidence="5" key="1">
    <citation type="submission" date="2019-12" db="UniProtKB">
        <authorList>
            <consortium name="WormBaseParasite"/>
        </authorList>
    </citation>
    <scope>IDENTIFICATION</scope>
</reference>
<keyword evidence="4" id="KW-1185">Reference proteome</keyword>
<dbReference type="InterPro" id="IPR036397">
    <property type="entry name" value="RNaseH_sf"/>
</dbReference>
<dbReference type="GO" id="GO:0015074">
    <property type="term" value="P:DNA integration"/>
    <property type="evidence" value="ECO:0007669"/>
    <property type="project" value="InterPro"/>
</dbReference>
<evidence type="ECO:0000256" key="1">
    <source>
        <dbReference type="ARBA" id="ARBA00012493"/>
    </source>
</evidence>
<feature type="domain" description="Integrase catalytic" evidence="3">
    <location>
        <begin position="119"/>
        <end position="269"/>
    </location>
</feature>
<dbReference type="FunFam" id="3.30.420.10:FF:000063">
    <property type="entry name" value="Retrovirus-related Pol polyprotein from transposon 297-like Protein"/>
    <property type="match status" value="1"/>
</dbReference>
<dbReference type="PANTHER" id="PTHR37984:SF12">
    <property type="entry name" value="RIBONUCLEASE H"/>
    <property type="match status" value="1"/>
</dbReference>
<dbReference type="Gene3D" id="3.30.420.10">
    <property type="entry name" value="Ribonuclease H-like superfamily/Ribonuclease H"/>
    <property type="match status" value="1"/>
</dbReference>
<dbReference type="Pfam" id="PF00665">
    <property type="entry name" value="rve"/>
    <property type="match status" value="1"/>
</dbReference>
<dbReference type="InterPro" id="IPR012337">
    <property type="entry name" value="RNaseH-like_sf"/>
</dbReference>
<sequence length="412" mass="46405">MSARDPIISRVLNWAWRGWPSVRLDDHFQPFFRRQHELSCHLGCLLWSNRVVIPEAGKNVVLDELHCGHPGIVRMKGLAKDYVWWSGIDKQIEDRVKKCQTCQESRHDPPKAPTHPWVVIKAPWSRIHLDFAGPFQGQLFLIVVDSHSKWLEVAPVPAQSSRALIAELRRIFATYGLPDTVVCDNGTAITSLEFSDFLQRNAIRHVKVSPYHPSSNGQAERMVQMAKDALRRMPTGNLNQRLVSFLLSQHTTPCVTTGRSPAELLMNRRLKTRLDRLHPDLTCDRQWKVDDVKSSNGPRKLKADQPVLVKNFSSGPRWTPAVITEPSGPVSYRAVTTDGRTVHRHIDHILVNGTVGSDAAQADRTESSPVGQETERTDEACGPSCPSSAVPPATSRPVRNRRPPQRLRDYVI</sequence>
<dbReference type="GO" id="GO:0003676">
    <property type="term" value="F:nucleic acid binding"/>
    <property type="evidence" value="ECO:0007669"/>
    <property type="project" value="InterPro"/>
</dbReference>
<organism evidence="4 5">
    <name type="scientific">Trichuris muris</name>
    <name type="common">Mouse whipworm</name>
    <dbReference type="NCBI Taxonomy" id="70415"/>
    <lineage>
        <taxon>Eukaryota</taxon>
        <taxon>Metazoa</taxon>
        <taxon>Ecdysozoa</taxon>
        <taxon>Nematoda</taxon>
        <taxon>Enoplea</taxon>
        <taxon>Dorylaimia</taxon>
        <taxon>Trichinellida</taxon>
        <taxon>Trichuridae</taxon>
        <taxon>Trichuris</taxon>
    </lineage>
</organism>
<dbReference type="InterPro" id="IPR050951">
    <property type="entry name" value="Retrovirus_Pol_polyprotein"/>
</dbReference>
<dbReference type="PROSITE" id="PS50994">
    <property type="entry name" value="INTEGRASE"/>
    <property type="match status" value="1"/>
</dbReference>